<reference evidence="1" key="1">
    <citation type="journal article" date="2023" name="IScience">
        <title>Live-bearing cockroach genome reveals convergent evolutionary mechanisms linked to viviparity in insects and beyond.</title>
        <authorList>
            <person name="Fouks B."/>
            <person name="Harrison M.C."/>
            <person name="Mikhailova A.A."/>
            <person name="Marchal E."/>
            <person name="English S."/>
            <person name="Carruthers M."/>
            <person name="Jennings E.C."/>
            <person name="Chiamaka E.L."/>
            <person name="Frigard R.A."/>
            <person name="Pippel M."/>
            <person name="Attardo G.M."/>
            <person name="Benoit J.B."/>
            <person name="Bornberg-Bauer E."/>
            <person name="Tobe S.S."/>
        </authorList>
    </citation>
    <scope>NUCLEOTIDE SEQUENCE</scope>
    <source>
        <strain evidence="1">Stay&amp;Tobe</strain>
    </source>
</reference>
<dbReference type="EMBL" id="JASPKZ010003044">
    <property type="protein sequence ID" value="KAJ9594504.1"/>
    <property type="molecule type" value="Genomic_DNA"/>
</dbReference>
<evidence type="ECO:0000313" key="2">
    <source>
        <dbReference type="Proteomes" id="UP001233999"/>
    </source>
</evidence>
<evidence type="ECO:0000313" key="1">
    <source>
        <dbReference type="EMBL" id="KAJ9594504.1"/>
    </source>
</evidence>
<organism evidence="1 2">
    <name type="scientific">Diploptera punctata</name>
    <name type="common">Pacific beetle cockroach</name>
    <dbReference type="NCBI Taxonomy" id="6984"/>
    <lineage>
        <taxon>Eukaryota</taxon>
        <taxon>Metazoa</taxon>
        <taxon>Ecdysozoa</taxon>
        <taxon>Arthropoda</taxon>
        <taxon>Hexapoda</taxon>
        <taxon>Insecta</taxon>
        <taxon>Pterygota</taxon>
        <taxon>Neoptera</taxon>
        <taxon>Polyneoptera</taxon>
        <taxon>Dictyoptera</taxon>
        <taxon>Blattodea</taxon>
        <taxon>Blaberoidea</taxon>
        <taxon>Blaberidae</taxon>
        <taxon>Diplopterinae</taxon>
        <taxon>Diploptera</taxon>
    </lineage>
</organism>
<comment type="caution">
    <text evidence="1">The sequence shown here is derived from an EMBL/GenBank/DDBJ whole genome shotgun (WGS) entry which is preliminary data.</text>
</comment>
<keyword evidence="2" id="KW-1185">Reference proteome</keyword>
<protein>
    <submittedName>
        <fullName evidence="1">Uncharacterized protein</fullName>
    </submittedName>
</protein>
<name>A0AAD8A8M6_DIPPU</name>
<proteinExistence type="predicted"/>
<dbReference type="AlphaFoldDB" id="A0AAD8A8M6"/>
<gene>
    <name evidence="1" type="ORF">L9F63_014116</name>
</gene>
<dbReference type="Proteomes" id="UP001233999">
    <property type="component" value="Unassembled WGS sequence"/>
</dbReference>
<feature type="non-terminal residue" evidence="1">
    <location>
        <position position="65"/>
    </location>
</feature>
<sequence length="65" mass="7927">VKKHFECSIDDTFYMGDQSNIRFNVQRNKPYVIEYAQISNEQSVRKMHKFRKIWHGIYVIKYVKA</sequence>
<accession>A0AAD8A8M6</accession>
<reference evidence="1" key="2">
    <citation type="submission" date="2023-05" db="EMBL/GenBank/DDBJ databases">
        <authorList>
            <person name="Fouks B."/>
        </authorList>
    </citation>
    <scope>NUCLEOTIDE SEQUENCE</scope>
    <source>
        <strain evidence="1">Stay&amp;Tobe</strain>
        <tissue evidence="1">Testes</tissue>
    </source>
</reference>
<feature type="non-terminal residue" evidence="1">
    <location>
        <position position="1"/>
    </location>
</feature>